<sequence length="211" mass="23248">MKQSAAGGLVGETAGDALSNSSNTASCTPPYGGHASGAASTMNSGPVHTYAGPRVLRLVDSDEKPAMPFIFDEMSRAKEQIKQNFSNVKKRYKQIFEIIDERWNTQLHRPLHAAAYYLNPHCHYSANFKAAEVKRGLYTCLEKMVPDLDERVKIDIQLDAFKNGLGLFGMESAVMTRTKKAPGGDDLGLDQDLDGYDFEDYNSDDGDDDNN</sequence>
<dbReference type="AlphaFoldDB" id="A0AAD8RRW3"/>
<evidence type="ECO:0000313" key="3">
    <source>
        <dbReference type="Proteomes" id="UP001231189"/>
    </source>
</evidence>
<proteinExistence type="predicted"/>
<gene>
    <name evidence="2" type="ORF">QYE76_005056</name>
</gene>
<protein>
    <submittedName>
        <fullName evidence="2">Uncharacterized protein</fullName>
    </submittedName>
</protein>
<evidence type="ECO:0000256" key="1">
    <source>
        <dbReference type="SAM" id="MobiDB-lite"/>
    </source>
</evidence>
<evidence type="ECO:0000313" key="2">
    <source>
        <dbReference type="EMBL" id="KAK1630741.1"/>
    </source>
</evidence>
<dbReference type="InterPro" id="IPR012337">
    <property type="entry name" value="RNaseH-like_sf"/>
</dbReference>
<feature type="compositionally biased region" description="Acidic residues" evidence="1">
    <location>
        <begin position="187"/>
        <end position="211"/>
    </location>
</feature>
<feature type="region of interest" description="Disordered" evidence="1">
    <location>
        <begin position="180"/>
        <end position="211"/>
    </location>
</feature>
<keyword evidence="3" id="KW-1185">Reference proteome</keyword>
<feature type="region of interest" description="Disordered" evidence="1">
    <location>
        <begin position="1"/>
        <end position="23"/>
    </location>
</feature>
<accession>A0AAD8RRW3</accession>
<dbReference type="Proteomes" id="UP001231189">
    <property type="component" value="Unassembled WGS sequence"/>
</dbReference>
<comment type="caution">
    <text evidence="2">The sequence shown here is derived from an EMBL/GenBank/DDBJ whole genome shotgun (WGS) entry which is preliminary data.</text>
</comment>
<reference evidence="2" key="1">
    <citation type="submission" date="2023-07" db="EMBL/GenBank/DDBJ databases">
        <title>A chromosome-level genome assembly of Lolium multiflorum.</title>
        <authorList>
            <person name="Chen Y."/>
            <person name="Copetti D."/>
            <person name="Kolliker R."/>
            <person name="Studer B."/>
        </authorList>
    </citation>
    <scope>NUCLEOTIDE SEQUENCE</scope>
    <source>
        <strain evidence="2">02402/16</strain>
        <tissue evidence="2">Leaf</tissue>
    </source>
</reference>
<dbReference type="SUPFAM" id="SSF53098">
    <property type="entry name" value="Ribonuclease H-like"/>
    <property type="match status" value="1"/>
</dbReference>
<organism evidence="2 3">
    <name type="scientific">Lolium multiflorum</name>
    <name type="common">Italian ryegrass</name>
    <name type="synonym">Lolium perenne subsp. multiflorum</name>
    <dbReference type="NCBI Taxonomy" id="4521"/>
    <lineage>
        <taxon>Eukaryota</taxon>
        <taxon>Viridiplantae</taxon>
        <taxon>Streptophyta</taxon>
        <taxon>Embryophyta</taxon>
        <taxon>Tracheophyta</taxon>
        <taxon>Spermatophyta</taxon>
        <taxon>Magnoliopsida</taxon>
        <taxon>Liliopsida</taxon>
        <taxon>Poales</taxon>
        <taxon>Poaceae</taxon>
        <taxon>BOP clade</taxon>
        <taxon>Pooideae</taxon>
        <taxon>Poodae</taxon>
        <taxon>Poeae</taxon>
        <taxon>Poeae Chloroplast Group 2 (Poeae type)</taxon>
        <taxon>Loliodinae</taxon>
        <taxon>Loliinae</taxon>
        <taxon>Lolium</taxon>
    </lineage>
</organism>
<name>A0AAD8RRW3_LOLMU</name>
<dbReference type="EMBL" id="JAUUTY010000005">
    <property type="protein sequence ID" value="KAK1630741.1"/>
    <property type="molecule type" value="Genomic_DNA"/>
</dbReference>